<dbReference type="EMBL" id="JAHQIW010007073">
    <property type="protein sequence ID" value="KAJ1371961.1"/>
    <property type="molecule type" value="Genomic_DNA"/>
</dbReference>
<proteinExistence type="predicted"/>
<dbReference type="Gene3D" id="1.10.490.10">
    <property type="entry name" value="Globins"/>
    <property type="match status" value="1"/>
</dbReference>
<accession>A0AAD5WJC5</accession>
<reference evidence="1" key="1">
    <citation type="submission" date="2021-06" db="EMBL/GenBank/DDBJ databases">
        <title>Parelaphostrongylus tenuis whole genome reference sequence.</title>
        <authorList>
            <person name="Garwood T.J."/>
            <person name="Larsen P.A."/>
            <person name="Fountain-Jones N.M."/>
            <person name="Garbe J.R."/>
            <person name="Macchietto M.G."/>
            <person name="Kania S.A."/>
            <person name="Gerhold R.W."/>
            <person name="Richards J.E."/>
            <person name="Wolf T.M."/>
        </authorList>
    </citation>
    <scope>NUCLEOTIDE SEQUENCE</scope>
    <source>
        <strain evidence="1">MNPRO001-30</strain>
        <tissue evidence="1">Meninges</tissue>
    </source>
</reference>
<name>A0AAD5WJC5_PARTN</name>
<dbReference type="Proteomes" id="UP001196413">
    <property type="component" value="Unassembled WGS sequence"/>
</dbReference>
<dbReference type="GO" id="GO:0019825">
    <property type="term" value="F:oxygen binding"/>
    <property type="evidence" value="ECO:0007669"/>
    <property type="project" value="InterPro"/>
</dbReference>
<dbReference type="InterPro" id="IPR012292">
    <property type="entry name" value="Globin/Proto"/>
</dbReference>
<comment type="caution">
    <text evidence="1">The sequence shown here is derived from an EMBL/GenBank/DDBJ whole genome shotgun (WGS) entry which is preliminary data.</text>
</comment>
<gene>
    <name evidence="1" type="ORF">KIN20_034009</name>
</gene>
<evidence type="ECO:0000313" key="1">
    <source>
        <dbReference type="EMBL" id="KAJ1371961.1"/>
    </source>
</evidence>
<evidence type="ECO:0000313" key="2">
    <source>
        <dbReference type="Proteomes" id="UP001196413"/>
    </source>
</evidence>
<dbReference type="AlphaFoldDB" id="A0AAD5WJC5"/>
<organism evidence="1 2">
    <name type="scientific">Parelaphostrongylus tenuis</name>
    <name type="common">Meningeal worm</name>
    <dbReference type="NCBI Taxonomy" id="148309"/>
    <lineage>
        <taxon>Eukaryota</taxon>
        <taxon>Metazoa</taxon>
        <taxon>Ecdysozoa</taxon>
        <taxon>Nematoda</taxon>
        <taxon>Chromadorea</taxon>
        <taxon>Rhabditida</taxon>
        <taxon>Rhabditina</taxon>
        <taxon>Rhabditomorpha</taxon>
        <taxon>Strongyloidea</taxon>
        <taxon>Metastrongylidae</taxon>
        <taxon>Parelaphostrongylus</taxon>
    </lineage>
</organism>
<sequence length="80" mass="9079">MDNKKMMKESGLSTEMIEHFGELAVAAIASQDVVKYNHEAVKAWRLLLAYVTDEMMVGFDRLSRLSERKNNDVDVCLKGT</sequence>
<protein>
    <submittedName>
        <fullName evidence="1">Uncharacterized protein</fullName>
    </submittedName>
</protein>
<keyword evidence="2" id="KW-1185">Reference proteome</keyword>
<dbReference type="GO" id="GO:0020037">
    <property type="term" value="F:heme binding"/>
    <property type="evidence" value="ECO:0007669"/>
    <property type="project" value="InterPro"/>
</dbReference>